<sequence>MSRVPYASTVGSIMFAMISTRPDIAQAVGAVTRYMANPGSEHWSTVKSVLRYVKGTSNVALSCGGSDFISSGYVDSDFAGDLDKRKSTTGFVFTLANGASALHIARNPIPGRSILECIITLFMKKWKKEH</sequence>
<dbReference type="PANTHER" id="PTHR11439">
    <property type="entry name" value="GAG-POL-RELATED RETROTRANSPOSON"/>
    <property type="match status" value="1"/>
</dbReference>
<comment type="caution">
    <text evidence="1">The sequence shown here is derived from an EMBL/GenBank/DDBJ whole genome shotgun (WGS) entry which is preliminary data.</text>
</comment>
<gene>
    <name evidence="1" type="ORF">LIER_17926</name>
</gene>
<proteinExistence type="predicted"/>
<reference evidence="1 2" key="1">
    <citation type="submission" date="2024-01" db="EMBL/GenBank/DDBJ databases">
        <title>The complete chloroplast genome sequence of Lithospermum erythrorhizon: insights into the phylogenetic relationship among Boraginaceae species and the maternal lineages of purple gromwells.</title>
        <authorList>
            <person name="Okada T."/>
            <person name="Watanabe K."/>
        </authorList>
    </citation>
    <scope>NUCLEOTIDE SEQUENCE [LARGE SCALE GENOMIC DNA]</scope>
</reference>
<dbReference type="Proteomes" id="UP001454036">
    <property type="component" value="Unassembled WGS sequence"/>
</dbReference>
<evidence type="ECO:0000313" key="2">
    <source>
        <dbReference type="Proteomes" id="UP001454036"/>
    </source>
</evidence>
<dbReference type="EMBL" id="BAABME010004238">
    <property type="protein sequence ID" value="GAA0161665.1"/>
    <property type="molecule type" value="Genomic_DNA"/>
</dbReference>
<keyword evidence="2" id="KW-1185">Reference proteome</keyword>
<dbReference type="AlphaFoldDB" id="A0AAV3QC82"/>
<name>A0AAV3QC82_LITER</name>
<protein>
    <submittedName>
        <fullName evidence="1">Uncharacterized protein</fullName>
    </submittedName>
</protein>
<dbReference type="PANTHER" id="PTHR11439:SF467">
    <property type="entry name" value="INTEGRASE CATALYTIC DOMAIN-CONTAINING PROTEIN"/>
    <property type="match status" value="1"/>
</dbReference>
<organism evidence="1 2">
    <name type="scientific">Lithospermum erythrorhizon</name>
    <name type="common">Purple gromwell</name>
    <name type="synonym">Lithospermum officinale var. erythrorhizon</name>
    <dbReference type="NCBI Taxonomy" id="34254"/>
    <lineage>
        <taxon>Eukaryota</taxon>
        <taxon>Viridiplantae</taxon>
        <taxon>Streptophyta</taxon>
        <taxon>Embryophyta</taxon>
        <taxon>Tracheophyta</taxon>
        <taxon>Spermatophyta</taxon>
        <taxon>Magnoliopsida</taxon>
        <taxon>eudicotyledons</taxon>
        <taxon>Gunneridae</taxon>
        <taxon>Pentapetalae</taxon>
        <taxon>asterids</taxon>
        <taxon>lamiids</taxon>
        <taxon>Boraginales</taxon>
        <taxon>Boraginaceae</taxon>
        <taxon>Boraginoideae</taxon>
        <taxon>Lithospermeae</taxon>
        <taxon>Lithospermum</taxon>
    </lineage>
</organism>
<accession>A0AAV3QC82</accession>
<evidence type="ECO:0000313" key="1">
    <source>
        <dbReference type="EMBL" id="GAA0161665.1"/>
    </source>
</evidence>